<dbReference type="InterPro" id="IPR003719">
    <property type="entry name" value="Phenazine_PhzF-like"/>
</dbReference>
<dbReference type="PIRSF" id="PIRSF016184">
    <property type="entry name" value="PhzC_PhzF"/>
    <property type="match status" value="1"/>
</dbReference>
<proteinExistence type="predicted"/>
<sequence length="287" mass="30675">MSEHRCDWVDAFTDRPLSGNGCAVVHDAAALDVETRLAFTKETGLTECAFVVPSTQADFGARYYLHHREILMAGHPTVATVASLRHRGMIPEGACEFTLEVGSGVLPISIDEAGWIEMVQAAPSFMEEHDRAEIAAIFGLRASDLLDEPQMVSTGSSFCITLVSQDALGQAELDVRKLRAWQEKLGEAGNMIEPYLVSLTTEGTMARLLLPPPGPPADAFTGSATGCAASYLWARGHLDGPDYVAAQGDDMGRPGRAKVGLIGTRDVIKGVRVAGQAHVLMSGVLRL</sequence>
<evidence type="ECO:0000313" key="3">
    <source>
        <dbReference type="Proteomes" id="UP000244932"/>
    </source>
</evidence>
<feature type="active site" evidence="1">
    <location>
        <position position="47"/>
    </location>
</feature>
<evidence type="ECO:0000313" key="2">
    <source>
        <dbReference type="EMBL" id="SPF29828.1"/>
    </source>
</evidence>
<dbReference type="RefSeq" id="WP_108782572.1">
    <property type="nucleotide sequence ID" value="NZ_OMKW01000003.1"/>
</dbReference>
<dbReference type="AlphaFoldDB" id="A0A2R8ACR3"/>
<dbReference type="EC" id="5.1.-.-" evidence="2"/>
<dbReference type="Pfam" id="PF02567">
    <property type="entry name" value="PhzC-PhzF"/>
    <property type="match status" value="1"/>
</dbReference>
<dbReference type="EMBL" id="OMKW01000003">
    <property type="protein sequence ID" value="SPF29828.1"/>
    <property type="molecule type" value="Genomic_DNA"/>
</dbReference>
<dbReference type="Proteomes" id="UP000244932">
    <property type="component" value="Unassembled WGS sequence"/>
</dbReference>
<organism evidence="2 3">
    <name type="scientific">Pontivivens insulae</name>
    <dbReference type="NCBI Taxonomy" id="1639689"/>
    <lineage>
        <taxon>Bacteria</taxon>
        <taxon>Pseudomonadati</taxon>
        <taxon>Pseudomonadota</taxon>
        <taxon>Alphaproteobacteria</taxon>
        <taxon>Rhodobacterales</taxon>
        <taxon>Paracoccaceae</taxon>
        <taxon>Pontivivens</taxon>
    </lineage>
</organism>
<accession>A0A2R8ACR3</accession>
<dbReference type="NCBIfam" id="TIGR00654">
    <property type="entry name" value="PhzF_family"/>
    <property type="match status" value="1"/>
</dbReference>
<keyword evidence="2" id="KW-0413">Isomerase</keyword>
<reference evidence="2 3" key="1">
    <citation type="submission" date="2018-03" db="EMBL/GenBank/DDBJ databases">
        <authorList>
            <person name="Keele B.F."/>
        </authorList>
    </citation>
    <scope>NUCLEOTIDE SEQUENCE [LARGE SCALE GENOMIC DNA]</scope>
    <source>
        <strain evidence="2 3">CeCT 8812</strain>
    </source>
</reference>
<name>A0A2R8ACR3_9RHOB</name>
<dbReference type="PANTHER" id="PTHR13774">
    <property type="entry name" value="PHENAZINE BIOSYNTHESIS PROTEIN"/>
    <property type="match status" value="1"/>
</dbReference>
<dbReference type="OrthoDB" id="9788221at2"/>
<dbReference type="Gene3D" id="3.10.310.10">
    <property type="entry name" value="Diaminopimelate Epimerase, Chain A, domain 1"/>
    <property type="match status" value="2"/>
</dbReference>
<dbReference type="GO" id="GO:0016853">
    <property type="term" value="F:isomerase activity"/>
    <property type="evidence" value="ECO:0007669"/>
    <property type="project" value="UniProtKB-KW"/>
</dbReference>
<evidence type="ECO:0000256" key="1">
    <source>
        <dbReference type="PIRSR" id="PIRSR016184-1"/>
    </source>
</evidence>
<keyword evidence="3" id="KW-1185">Reference proteome</keyword>
<dbReference type="GO" id="GO:0005737">
    <property type="term" value="C:cytoplasm"/>
    <property type="evidence" value="ECO:0007669"/>
    <property type="project" value="TreeGrafter"/>
</dbReference>
<protein>
    <submittedName>
        <fullName evidence="2">Putative isomerase YddE</fullName>
        <ecNumber evidence="2">5.1.-.-</ecNumber>
    </submittedName>
</protein>
<dbReference type="SUPFAM" id="SSF54506">
    <property type="entry name" value="Diaminopimelate epimerase-like"/>
    <property type="match status" value="1"/>
</dbReference>
<gene>
    <name evidence="2" type="primary">yddE_1</name>
    <name evidence="2" type="ORF">POI8812_02149</name>
</gene>